<reference evidence="14" key="1">
    <citation type="submission" date="2023-03" db="EMBL/GenBank/DDBJ databases">
        <authorList>
            <person name="Steffen K."/>
            <person name="Cardenas P."/>
        </authorList>
    </citation>
    <scope>NUCLEOTIDE SEQUENCE</scope>
</reference>
<dbReference type="PANTHER" id="PTHR21451">
    <property type="entry name" value="HISTONE H3 METHYLTRANSFERASE"/>
    <property type="match status" value="1"/>
</dbReference>
<comment type="catalytic activity">
    <reaction evidence="10 11">
        <text>L-lysyl(79)-[histone H3] + 3 S-adenosyl-L-methionine = N(6),N(6),N(6)-trimethyl-L-lysyl(79)-[histone H3] + 3 S-adenosyl-L-homocysteine + 3 H(+)</text>
        <dbReference type="Rhea" id="RHEA:60328"/>
        <dbReference type="Rhea" id="RHEA-COMP:15549"/>
        <dbReference type="Rhea" id="RHEA-COMP:15552"/>
        <dbReference type="ChEBI" id="CHEBI:15378"/>
        <dbReference type="ChEBI" id="CHEBI:29969"/>
        <dbReference type="ChEBI" id="CHEBI:57856"/>
        <dbReference type="ChEBI" id="CHEBI:59789"/>
        <dbReference type="ChEBI" id="CHEBI:61961"/>
        <dbReference type="EC" id="2.1.1.360"/>
    </reaction>
</comment>
<comment type="miscellaneous">
    <text evidence="11">In contrast to other lysine histone methyltransferases, it does not contain a SET domain, suggesting the existence of another mechanism for methylation of lysine residues of histones.</text>
</comment>
<evidence type="ECO:0000256" key="11">
    <source>
        <dbReference type="RuleBase" id="RU271113"/>
    </source>
</evidence>
<dbReference type="GO" id="GO:0032259">
    <property type="term" value="P:methylation"/>
    <property type="evidence" value="ECO:0007669"/>
    <property type="project" value="UniProtKB-KW"/>
</dbReference>
<feature type="transmembrane region" description="Helical" evidence="12">
    <location>
        <begin position="180"/>
        <end position="205"/>
    </location>
</feature>
<keyword evidence="15" id="KW-1185">Reference proteome</keyword>
<evidence type="ECO:0000256" key="3">
    <source>
        <dbReference type="ARBA" id="ARBA00020987"/>
    </source>
</evidence>
<comment type="caution">
    <text evidence="14">The sequence shown here is derived from an EMBL/GenBank/DDBJ whole genome shotgun (WGS) entry which is preliminary data.</text>
</comment>
<sequence>MPETERKLVLHSPASSEIVEYRWPLTRTETWDEAVEIVETIRWVCRDFPDLKLAVEKFVLNSFEPTSYDSMKQLCERYSRAVANIKKLWSGRQPPPGIDAPPSIPLLRHIINQAYSRAITSPEDLNSYEPFSPEVYGETSFELVCEVIKLTKMTENDVFLDLGSGKEEHRFSYFPPPLEVLVAGIFPLSYTELCACTLLAVFVCINHKL</sequence>
<dbReference type="EMBL" id="CASHTH010000201">
    <property type="protein sequence ID" value="CAI7993865.1"/>
    <property type="molecule type" value="Genomic_DNA"/>
</dbReference>
<keyword evidence="12" id="KW-0472">Membrane</keyword>
<evidence type="ECO:0000256" key="4">
    <source>
        <dbReference type="ARBA" id="ARBA00022603"/>
    </source>
</evidence>
<evidence type="ECO:0000313" key="14">
    <source>
        <dbReference type="EMBL" id="CAI7993865.1"/>
    </source>
</evidence>
<evidence type="ECO:0000256" key="12">
    <source>
        <dbReference type="SAM" id="Phobius"/>
    </source>
</evidence>
<comment type="similarity">
    <text evidence="11">Belongs to the class I-like SAM-binding methyltransferase superfamily. DOT1 family.</text>
</comment>
<dbReference type="Gene3D" id="3.40.50.150">
    <property type="entry name" value="Vaccinia Virus protein VP39"/>
    <property type="match status" value="1"/>
</dbReference>
<dbReference type="Gene3D" id="1.10.260.60">
    <property type="match status" value="1"/>
</dbReference>
<name>A0AA35QWN2_GEOBA</name>
<keyword evidence="8 11" id="KW-0539">Nucleus</keyword>
<proteinExistence type="inferred from homology"/>
<dbReference type="GO" id="GO:0000077">
    <property type="term" value="P:DNA damage checkpoint signaling"/>
    <property type="evidence" value="ECO:0007669"/>
    <property type="project" value="TreeGrafter"/>
</dbReference>
<dbReference type="Proteomes" id="UP001174909">
    <property type="component" value="Unassembled WGS sequence"/>
</dbReference>
<evidence type="ECO:0000256" key="6">
    <source>
        <dbReference type="ARBA" id="ARBA00022691"/>
    </source>
</evidence>
<evidence type="ECO:0000256" key="9">
    <source>
        <dbReference type="ARBA" id="ARBA00029821"/>
    </source>
</evidence>
<dbReference type="Pfam" id="PF08123">
    <property type="entry name" value="DOT1"/>
    <property type="match status" value="1"/>
</dbReference>
<organism evidence="14 15">
    <name type="scientific">Geodia barretti</name>
    <name type="common">Barrett's horny sponge</name>
    <dbReference type="NCBI Taxonomy" id="519541"/>
    <lineage>
        <taxon>Eukaryota</taxon>
        <taxon>Metazoa</taxon>
        <taxon>Porifera</taxon>
        <taxon>Demospongiae</taxon>
        <taxon>Heteroscleromorpha</taxon>
        <taxon>Tetractinellida</taxon>
        <taxon>Astrophorina</taxon>
        <taxon>Geodiidae</taxon>
        <taxon>Geodia</taxon>
    </lineage>
</organism>
<dbReference type="PANTHER" id="PTHR21451:SF0">
    <property type="entry name" value="HISTONE-LYSINE N-METHYLTRANSFERASE, H3 LYSINE-79 SPECIFIC"/>
    <property type="match status" value="1"/>
</dbReference>
<dbReference type="PROSITE" id="PS51569">
    <property type="entry name" value="DOT1"/>
    <property type="match status" value="1"/>
</dbReference>
<dbReference type="GO" id="GO:0005634">
    <property type="term" value="C:nucleus"/>
    <property type="evidence" value="ECO:0007669"/>
    <property type="project" value="UniProtKB-SubCell"/>
</dbReference>
<keyword evidence="4 11" id="KW-0489">Methyltransferase</keyword>
<evidence type="ECO:0000313" key="15">
    <source>
        <dbReference type="Proteomes" id="UP001174909"/>
    </source>
</evidence>
<dbReference type="SUPFAM" id="SSF53335">
    <property type="entry name" value="S-adenosyl-L-methionine-dependent methyltransferases"/>
    <property type="match status" value="1"/>
</dbReference>
<dbReference type="AlphaFoldDB" id="A0AA35QWN2"/>
<accession>A0AA35QWN2</accession>
<keyword evidence="12" id="KW-1133">Transmembrane helix</keyword>
<keyword evidence="5 11" id="KW-0808">Transferase</keyword>
<dbReference type="EC" id="2.1.1.360" evidence="2 11"/>
<gene>
    <name evidence="14" type="ORF">GBAR_LOCUS1346</name>
</gene>
<dbReference type="GO" id="GO:0006281">
    <property type="term" value="P:DNA repair"/>
    <property type="evidence" value="ECO:0007669"/>
    <property type="project" value="TreeGrafter"/>
</dbReference>
<feature type="domain" description="DOT1" evidence="13">
    <location>
        <begin position="17"/>
        <end position="209"/>
    </location>
</feature>
<dbReference type="InterPro" id="IPR030445">
    <property type="entry name" value="H3-K79_meTrfase"/>
</dbReference>
<keyword evidence="7 11" id="KW-0156">Chromatin regulator</keyword>
<evidence type="ECO:0000259" key="13">
    <source>
        <dbReference type="PROSITE" id="PS51569"/>
    </source>
</evidence>
<dbReference type="InterPro" id="IPR029063">
    <property type="entry name" value="SAM-dependent_MTases_sf"/>
</dbReference>
<comment type="subcellular location">
    <subcellularLocation>
        <location evidence="1 11">Nucleus</location>
    </subcellularLocation>
</comment>
<evidence type="ECO:0000256" key="5">
    <source>
        <dbReference type="ARBA" id="ARBA00022679"/>
    </source>
</evidence>
<evidence type="ECO:0000256" key="10">
    <source>
        <dbReference type="ARBA" id="ARBA00047770"/>
    </source>
</evidence>
<evidence type="ECO:0000256" key="2">
    <source>
        <dbReference type="ARBA" id="ARBA00012190"/>
    </source>
</evidence>
<evidence type="ECO:0000256" key="8">
    <source>
        <dbReference type="ARBA" id="ARBA00023242"/>
    </source>
</evidence>
<keyword evidence="12" id="KW-0812">Transmembrane</keyword>
<protein>
    <recommendedName>
        <fullName evidence="3 11">Histone-lysine N-methyltransferase, H3 lysine-79 specific</fullName>
        <ecNumber evidence="2 11">2.1.1.360</ecNumber>
    </recommendedName>
    <alternativeName>
        <fullName evidence="9 11">Histone H3-K79 methyltransferase</fullName>
    </alternativeName>
</protein>
<dbReference type="InterPro" id="IPR025789">
    <property type="entry name" value="DOT1_dom"/>
</dbReference>
<evidence type="ECO:0000256" key="1">
    <source>
        <dbReference type="ARBA" id="ARBA00004123"/>
    </source>
</evidence>
<dbReference type="GO" id="GO:0140956">
    <property type="term" value="F:histone H3K79 trimethyltransferase activity"/>
    <property type="evidence" value="ECO:0007669"/>
    <property type="project" value="UniProtKB-EC"/>
</dbReference>
<evidence type="ECO:0000256" key="7">
    <source>
        <dbReference type="ARBA" id="ARBA00022853"/>
    </source>
</evidence>
<comment type="function">
    <text evidence="11">Histone methyltransferase that specifically trimethylates histone H3 to form H3K79me3. This methylation is required for telomere silencing and for the pachytene checkpoint during the meiotic cell cycle by allowing the recruitment of RAD9 to double strand breaks. Nucleosomes are preferred as substrate compared to free histone.</text>
</comment>
<keyword evidence="6 11" id="KW-0949">S-adenosyl-L-methionine</keyword>